<comment type="caution">
    <text evidence="3">The sequence shown here is derived from an EMBL/GenBank/DDBJ whole genome shotgun (WGS) entry which is preliminary data.</text>
</comment>
<evidence type="ECO:0000256" key="1">
    <source>
        <dbReference type="SAM" id="Phobius"/>
    </source>
</evidence>
<evidence type="ECO:0000313" key="3">
    <source>
        <dbReference type="EMBL" id="PEJ23273.1"/>
    </source>
</evidence>
<dbReference type="RefSeq" id="WP_098178261.1">
    <property type="nucleotide sequence ID" value="NZ_NUEQ01000154.1"/>
</dbReference>
<sequence length="362" mass="41754">MSNIKQELEKIKIPKELHERTKLGVEKAKLEQRSNKKRKLYKRFSIAAAVCLIVVSTLTFTPVLAAIQEVYDKIFSSKHIDDTGVRTAIDLGHGQSVDQTFYDEKHDITVHFESVMMDDKETKLLLTYQSKKTNLKNFYVDLFEGDSSINLIVGNEQKKSLDNVGWGSRYYDSKENKVAEALSFESIKQYEGQNIRLEIENLTIYENNETRSVQTIWPLSFKLSKSAISERETIAVNKDFVFEKVTYKIKQVEFSALETRVIVTGKDTKLMRDETGMKYRVMSKLEHQFLNARRFDEKYGYIVDDKKSGVFLKSAGEKVEPVFSKGEVEGEDDEYIMIFAPVKDRQNCILEVGNKIKIPLTK</sequence>
<organism evidence="3 4">
    <name type="scientific">Peribacillus butanolivorans</name>
    <dbReference type="NCBI Taxonomy" id="421767"/>
    <lineage>
        <taxon>Bacteria</taxon>
        <taxon>Bacillati</taxon>
        <taxon>Bacillota</taxon>
        <taxon>Bacilli</taxon>
        <taxon>Bacillales</taxon>
        <taxon>Bacillaceae</taxon>
        <taxon>Peribacillus</taxon>
    </lineage>
</organism>
<dbReference type="Proteomes" id="UP000220106">
    <property type="component" value="Unassembled WGS sequence"/>
</dbReference>
<keyword evidence="1" id="KW-0472">Membrane</keyword>
<dbReference type="AlphaFoldDB" id="A0AAX0RQ27"/>
<dbReference type="EMBL" id="NUEQ01000154">
    <property type="protein sequence ID" value="PEJ23273.1"/>
    <property type="molecule type" value="Genomic_DNA"/>
</dbReference>
<gene>
    <name evidence="3" type="ORF">CN689_28275</name>
</gene>
<keyword evidence="1" id="KW-1133">Transmembrane helix</keyword>
<reference evidence="3 4" key="1">
    <citation type="submission" date="2017-09" db="EMBL/GenBank/DDBJ databases">
        <title>Large-scale bioinformatics analysis of Bacillus genomes uncovers conserved roles of natural products in bacterial physiology.</title>
        <authorList>
            <consortium name="Agbiome Team Llc"/>
            <person name="Bleich R.M."/>
            <person name="Kirk G.J."/>
            <person name="Santa Maria K.C."/>
            <person name="Allen S.E."/>
            <person name="Farag S."/>
            <person name="Shank E.A."/>
            <person name="Bowers A."/>
        </authorList>
    </citation>
    <scope>NUCLEOTIDE SEQUENCE [LARGE SCALE GENOMIC DNA]</scope>
    <source>
        <strain evidence="3 4">AFS003229</strain>
    </source>
</reference>
<proteinExistence type="predicted"/>
<dbReference type="InterPro" id="IPR025436">
    <property type="entry name" value="DUF4179"/>
</dbReference>
<feature type="domain" description="DUF4179" evidence="2">
    <location>
        <begin position="36"/>
        <end position="128"/>
    </location>
</feature>
<evidence type="ECO:0000259" key="2">
    <source>
        <dbReference type="Pfam" id="PF13786"/>
    </source>
</evidence>
<evidence type="ECO:0000313" key="4">
    <source>
        <dbReference type="Proteomes" id="UP000220106"/>
    </source>
</evidence>
<feature type="transmembrane region" description="Helical" evidence="1">
    <location>
        <begin position="44"/>
        <end position="67"/>
    </location>
</feature>
<protein>
    <recommendedName>
        <fullName evidence="2">DUF4179 domain-containing protein</fullName>
    </recommendedName>
</protein>
<name>A0AAX0RQ27_9BACI</name>
<dbReference type="Pfam" id="PF13786">
    <property type="entry name" value="DUF4179"/>
    <property type="match status" value="1"/>
</dbReference>
<accession>A0AAX0RQ27</accession>
<keyword evidence="1" id="KW-0812">Transmembrane</keyword>